<reference evidence="1" key="1">
    <citation type="submission" date="2023-03" db="EMBL/GenBank/DDBJ databases">
        <title>Andean soil-derived lignocellulolytic bacterial consortium as a source of novel taxa and putative plastic-active enzymes.</title>
        <authorList>
            <person name="Diaz-Garcia L."/>
            <person name="Chuvochina M."/>
            <person name="Feuerriegel G."/>
            <person name="Bunk B."/>
            <person name="Sproer C."/>
            <person name="Streit W.R."/>
            <person name="Rodriguez L.M."/>
            <person name="Overmann J."/>
            <person name="Jimenez D.J."/>
        </authorList>
    </citation>
    <scope>NUCLEOTIDE SEQUENCE</scope>
    <source>
        <strain evidence="1">MAG 26</strain>
    </source>
</reference>
<evidence type="ECO:0000313" key="1">
    <source>
        <dbReference type="EMBL" id="WEK45765.1"/>
    </source>
</evidence>
<dbReference type="AlphaFoldDB" id="A0AAJ5X188"/>
<dbReference type="EMBL" id="CP119316">
    <property type="protein sequence ID" value="WEK45765.1"/>
    <property type="molecule type" value="Genomic_DNA"/>
</dbReference>
<protein>
    <submittedName>
        <fullName evidence="1">CmcJ/NvfI family oxidoreductase</fullName>
    </submittedName>
</protein>
<sequence>MPAGNVRAEIGYTEDTGRKPFFYANAHEKDYVPLKPAAMDITDARGLDMSLDREGFVLVQHKSAVPDLTDLATVAEIHAGEIERMLKDLTGADHVAIMPRGILRFSERLGWNDEHDNSHPARFAHVDMSKEAAAGARAQGAPEGKKIVRSAQYNVWRVLSDPPQDVPLALCAFPSIEDGDLLDCTAIFDPPGGAPEWSFGNYVIQHNPAHRWYYYSDMTPGEAIVFKTSESDPARAQLMPHGAFDNPIAGADAPPRVSLEMRGTAYWYA</sequence>
<name>A0AAJ5X188_9SPHN</name>
<proteinExistence type="predicted"/>
<accession>A0AAJ5X188</accession>
<dbReference type="InterPro" id="IPR044053">
    <property type="entry name" value="AsaB-like"/>
</dbReference>
<evidence type="ECO:0000313" key="2">
    <source>
        <dbReference type="Proteomes" id="UP001218362"/>
    </source>
</evidence>
<gene>
    <name evidence="1" type="ORF">P0Y56_12090</name>
</gene>
<dbReference type="Proteomes" id="UP001218362">
    <property type="component" value="Chromosome"/>
</dbReference>
<dbReference type="PANTHER" id="PTHR34598">
    <property type="entry name" value="BLL6449 PROTEIN"/>
    <property type="match status" value="1"/>
</dbReference>
<dbReference type="NCBIfam" id="NF041278">
    <property type="entry name" value="CmcJ_NvfI_EfuI"/>
    <property type="match status" value="1"/>
</dbReference>
<organism evidence="1 2">
    <name type="scientific">Candidatus Andeanibacterium colombiense</name>
    <dbReference type="NCBI Taxonomy" id="3121345"/>
    <lineage>
        <taxon>Bacteria</taxon>
        <taxon>Pseudomonadati</taxon>
        <taxon>Pseudomonadota</taxon>
        <taxon>Alphaproteobacteria</taxon>
        <taxon>Sphingomonadales</taxon>
        <taxon>Sphingomonadaceae</taxon>
        <taxon>Candidatus Andeanibacterium</taxon>
    </lineage>
</organism>
<dbReference type="PANTHER" id="PTHR34598:SF3">
    <property type="entry name" value="OXIDOREDUCTASE AN1597"/>
    <property type="match status" value="1"/>
</dbReference>
<dbReference type="KEGG" id="acob:P0Y56_12090"/>
<dbReference type="GO" id="GO:0016491">
    <property type="term" value="F:oxidoreductase activity"/>
    <property type="evidence" value="ECO:0007669"/>
    <property type="project" value="InterPro"/>
</dbReference>